<name>A0A6A5U7C6_9PLEO</name>
<evidence type="ECO:0000313" key="1">
    <source>
        <dbReference type="EMBL" id="KAF1957027.1"/>
    </source>
</evidence>
<accession>A0A6A5U7C6</accession>
<evidence type="ECO:0000313" key="2">
    <source>
        <dbReference type="Proteomes" id="UP000800035"/>
    </source>
</evidence>
<protein>
    <submittedName>
        <fullName evidence="1">Uncharacterized protein</fullName>
    </submittedName>
</protein>
<organism evidence="1 2">
    <name type="scientific">Byssothecium circinans</name>
    <dbReference type="NCBI Taxonomy" id="147558"/>
    <lineage>
        <taxon>Eukaryota</taxon>
        <taxon>Fungi</taxon>
        <taxon>Dikarya</taxon>
        <taxon>Ascomycota</taxon>
        <taxon>Pezizomycotina</taxon>
        <taxon>Dothideomycetes</taxon>
        <taxon>Pleosporomycetidae</taxon>
        <taxon>Pleosporales</taxon>
        <taxon>Massarineae</taxon>
        <taxon>Massarinaceae</taxon>
        <taxon>Byssothecium</taxon>
    </lineage>
</organism>
<keyword evidence="2" id="KW-1185">Reference proteome</keyword>
<gene>
    <name evidence="1" type="ORF">CC80DRAFT_593040</name>
</gene>
<reference evidence="1" key="1">
    <citation type="journal article" date="2020" name="Stud. Mycol.">
        <title>101 Dothideomycetes genomes: a test case for predicting lifestyles and emergence of pathogens.</title>
        <authorList>
            <person name="Haridas S."/>
            <person name="Albert R."/>
            <person name="Binder M."/>
            <person name="Bloem J."/>
            <person name="Labutti K."/>
            <person name="Salamov A."/>
            <person name="Andreopoulos B."/>
            <person name="Baker S."/>
            <person name="Barry K."/>
            <person name="Bills G."/>
            <person name="Bluhm B."/>
            <person name="Cannon C."/>
            <person name="Castanera R."/>
            <person name="Culley D."/>
            <person name="Daum C."/>
            <person name="Ezra D."/>
            <person name="Gonzalez J."/>
            <person name="Henrissat B."/>
            <person name="Kuo A."/>
            <person name="Liang C."/>
            <person name="Lipzen A."/>
            <person name="Lutzoni F."/>
            <person name="Magnuson J."/>
            <person name="Mondo S."/>
            <person name="Nolan M."/>
            <person name="Ohm R."/>
            <person name="Pangilinan J."/>
            <person name="Park H.-J."/>
            <person name="Ramirez L."/>
            <person name="Alfaro M."/>
            <person name="Sun H."/>
            <person name="Tritt A."/>
            <person name="Yoshinaga Y."/>
            <person name="Zwiers L.-H."/>
            <person name="Turgeon B."/>
            <person name="Goodwin S."/>
            <person name="Spatafora J."/>
            <person name="Crous P."/>
            <person name="Grigoriev I."/>
        </authorList>
    </citation>
    <scope>NUCLEOTIDE SEQUENCE</scope>
    <source>
        <strain evidence="1">CBS 675.92</strain>
    </source>
</reference>
<sequence>MAELEPHFASLTLAHDGNDALHCNMPSDQLSIVPMTDSAVDRASSDPVLDVIINFVKEEQKRNFAFLGRDTHLYTNGETLAIYRTDPEDVEDSCKRWSLNVKDVDGVWYSFRLVFHKLVHTVPLRCRTAPASPLAQQTEGLPDLLNGIAQLEVMTVEEDMKLWMDLRAWMRKTFEWHDPFEATLLGYQHEEMDFWWRGNGKYFRLLKLPLELREMIYLAAIGHIIIPKAEKIITFGTGYSYGEKGRPGLTRDPNIERPNLNLLLVSRQIKQEVNGAVWMQAYKRFRATTRIELPHHAFRRYKELAPPRALNRLQLEMSAACYFDFICYSMEPGPVVSTPPDGLRVRALHGIPSLRYLDFRFMSPKHPDAVCPWSYENLRIRSTGIGSEIAHSCQETWIDWFFTLAFDQLPKLRVSMSGCIKDSTRAKWEPRFKYLDSKQGKNEIVDNQTAMVHRLVRHLKTELVKHDDKPLPCYCSISCCKGNNFLAALNRGDRRGIVGLEEAIEEQYWSFSD</sequence>
<dbReference type="Proteomes" id="UP000800035">
    <property type="component" value="Unassembled WGS sequence"/>
</dbReference>
<proteinExistence type="predicted"/>
<dbReference type="AlphaFoldDB" id="A0A6A5U7C6"/>
<dbReference type="OrthoDB" id="5335493at2759"/>
<dbReference type="EMBL" id="ML976990">
    <property type="protein sequence ID" value="KAF1957027.1"/>
    <property type="molecule type" value="Genomic_DNA"/>
</dbReference>